<dbReference type="InterPro" id="IPR037523">
    <property type="entry name" value="VOC_core"/>
</dbReference>
<dbReference type="RefSeq" id="WP_085124032.1">
    <property type="nucleotide sequence ID" value="NZ_FWZX01000015.1"/>
</dbReference>
<reference evidence="2 3" key="1">
    <citation type="submission" date="2017-04" db="EMBL/GenBank/DDBJ databases">
        <authorList>
            <person name="Afonso C.L."/>
            <person name="Miller P.J."/>
            <person name="Scott M.A."/>
            <person name="Spackman E."/>
            <person name="Goraichik I."/>
            <person name="Dimitrov K.M."/>
            <person name="Suarez D.L."/>
            <person name="Swayne D.E."/>
        </authorList>
    </citation>
    <scope>NUCLEOTIDE SEQUENCE [LARGE SCALE GENOMIC DNA]</scope>
    <source>
        <strain evidence="2 3">USBA 355</strain>
    </source>
</reference>
<keyword evidence="2" id="KW-0223">Dioxygenase</keyword>
<dbReference type="PROSITE" id="PS51819">
    <property type="entry name" value="VOC"/>
    <property type="match status" value="1"/>
</dbReference>
<keyword evidence="3" id="KW-1185">Reference proteome</keyword>
<dbReference type="InterPro" id="IPR050383">
    <property type="entry name" value="GlyoxalaseI/FosfomycinResist"/>
</dbReference>
<keyword evidence="2" id="KW-0560">Oxidoreductase</keyword>
<evidence type="ECO:0000313" key="3">
    <source>
        <dbReference type="Proteomes" id="UP000192917"/>
    </source>
</evidence>
<dbReference type="PANTHER" id="PTHR21366">
    <property type="entry name" value="GLYOXALASE FAMILY PROTEIN"/>
    <property type="match status" value="1"/>
</dbReference>
<feature type="domain" description="VOC" evidence="1">
    <location>
        <begin position="7"/>
        <end position="128"/>
    </location>
</feature>
<name>A0A1Y6C9E9_9PROT</name>
<dbReference type="GO" id="GO:0051213">
    <property type="term" value="F:dioxygenase activity"/>
    <property type="evidence" value="ECO:0007669"/>
    <property type="project" value="UniProtKB-KW"/>
</dbReference>
<gene>
    <name evidence="2" type="ORF">SAMN05428998_11570</name>
</gene>
<dbReference type="EMBL" id="FWZX01000015">
    <property type="protein sequence ID" value="SMF43538.1"/>
    <property type="molecule type" value="Genomic_DNA"/>
</dbReference>
<accession>A0A1Y6C9E9</accession>
<dbReference type="Gene3D" id="3.10.180.10">
    <property type="entry name" value="2,3-Dihydroxybiphenyl 1,2-Dioxygenase, domain 1"/>
    <property type="match status" value="1"/>
</dbReference>
<dbReference type="STRING" id="560819.SAMN05428998_11570"/>
<dbReference type="PANTHER" id="PTHR21366:SF14">
    <property type="entry name" value="GLYOXALASE DOMAIN-CONTAINING PROTEIN 5"/>
    <property type="match status" value="1"/>
</dbReference>
<dbReference type="InterPro" id="IPR004360">
    <property type="entry name" value="Glyas_Fos-R_dOase_dom"/>
</dbReference>
<organism evidence="2 3">
    <name type="scientific">Tistlia consotensis USBA 355</name>
    <dbReference type="NCBI Taxonomy" id="560819"/>
    <lineage>
        <taxon>Bacteria</taxon>
        <taxon>Pseudomonadati</taxon>
        <taxon>Pseudomonadota</taxon>
        <taxon>Alphaproteobacteria</taxon>
        <taxon>Rhodospirillales</taxon>
        <taxon>Rhodovibrionaceae</taxon>
        <taxon>Tistlia</taxon>
    </lineage>
</organism>
<evidence type="ECO:0000313" key="2">
    <source>
        <dbReference type="EMBL" id="SMF43538.1"/>
    </source>
</evidence>
<proteinExistence type="predicted"/>
<dbReference type="SUPFAM" id="SSF54593">
    <property type="entry name" value="Glyoxalase/Bleomycin resistance protein/Dihydroxybiphenyl dioxygenase"/>
    <property type="match status" value="1"/>
</dbReference>
<protein>
    <submittedName>
        <fullName evidence="2">Catechol 2,3-dioxygenase</fullName>
    </submittedName>
</protein>
<dbReference type="Pfam" id="PF00903">
    <property type="entry name" value="Glyoxalase"/>
    <property type="match status" value="1"/>
</dbReference>
<dbReference type="InterPro" id="IPR029068">
    <property type="entry name" value="Glyas_Bleomycin-R_OHBP_Dase"/>
</dbReference>
<dbReference type="Proteomes" id="UP000192917">
    <property type="component" value="Unassembled WGS sequence"/>
</dbReference>
<evidence type="ECO:0000259" key="1">
    <source>
        <dbReference type="PROSITE" id="PS51819"/>
    </source>
</evidence>
<sequence length="130" mass="14127">MAIRVERLDHLVLTARDLEATCAWYRRVLGMTRESFGDGRVALTYGRQKINVHPYPSPVWPLVADIAIPGSLDLCFVVAGPIEAVAAELAALGVEIELGPVARSGALGPITSLYLRDPDRNLVELAVYES</sequence>
<dbReference type="AlphaFoldDB" id="A0A1Y6C9E9"/>